<reference evidence="2 3" key="1">
    <citation type="submission" date="2024-02" db="EMBL/GenBank/DDBJ databases">
        <authorList>
            <person name="Chen Y."/>
            <person name="Shah S."/>
            <person name="Dougan E. K."/>
            <person name="Thang M."/>
            <person name="Chan C."/>
        </authorList>
    </citation>
    <scope>NUCLEOTIDE SEQUENCE [LARGE SCALE GENOMIC DNA]</scope>
</reference>
<name>A0ABP0I9I2_9DINO</name>
<evidence type="ECO:0000313" key="3">
    <source>
        <dbReference type="Proteomes" id="UP001642484"/>
    </source>
</evidence>
<dbReference type="EMBL" id="CAXAMN010002336">
    <property type="protein sequence ID" value="CAK8999225.1"/>
    <property type="molecule type" value="Genomic_DNA"/>
</dbReference>
<keyword evidence="3" id="KW-1185">Reference proteome</keyword>
<gene>
    <name evidence="1" type="ORF">CCMP2556_LOCUS5334</name>
    <name evidence="2" type="ORF">CCMP2556_LOCUS5578</name>
</gene>
<evidence type="ECO:0000313" key="2">
    <source>
        <dbReference type="EMBL" id="CAK8999225.1"/>
    </source>
</evidence>
<sequence>MLHMYFIDYIVLSPSTANKVLQEELDWSVSRPSSRANGQSLNISDKQAFIKSLTANEYDFYLKYRSLAPRGLYSLNQNPRVRGMKSKLNQDMSTLIKSGTLWFSDYHSRWLSAMEALTCQGFPVHAKWSYGEPCCSFAMRNLGLSTAPLPGRSAIIGQAGNSTHTSISLHPYILPHGDQD</sequence>
<accession>A0ABP0I9I2</accession>
<comment type="caution">
    <text evidence="2">The sequence shown here is derived from an EMBL/GenBank/DDBJ whole genome shotgun (WGS) entry which is preliminary data.</text>
</comment>
<proteinExistence type="predicted"/>
<dbReference type="EMBL" id="CAXAMN010002225">
    <property type="protein sequence ID" value="CAK8998660.1"/>
    <property type="molecule type" value="Genomic_DNA"/>
</dbReference>
<dbReference type="Proteomes" id="UP001642484">
    <property type="component" value="Unassembled WGS sequence"/>
</dbReference>
<organism evidence="2 3">
    <name type="scientific">Durusdinium trenchii</name>
    <dbReference type="NCBI Taxonomy" id="1381693"/>
    <lineage>
        <taxon>Eukaryota</taxon>
        <taxon>Sar</taxon>
        <taxon>Alveolata</taxon>
        <taxon>Dinophyceae</taxon>
        <taxon>Suessiales</taxon>
        <taxon>Symbiodiniaceae</taxon>
        <taxon>Durusdinium</taxon>
    </lineage>
</organism>
<evidence type="ECO:0000313" key="1">
    <source>
        <dbReference type="EMBL" id="CAK8998660.1"/>
    </source>
</evidence>
<protein>
    <submittedName>
        <fullName evidence="2">Uncharacterized protein</fullName>
    </submittedName>
</protein>